<dbReference type="EMBL" id="UZAL01035448">
    <property type="protein sequence ID" value="VDP67732.1"/>
    <property type="molecule type" value="Genomic_DNA"/>
</dbReference>
<reference evidence="1 2" key="1">
    <citation type="submission" date="2018-11" db="EMBL/GenBank/DDBJ databases">
        <authorList>
            <consortium name="Pathogen Informatics"/>
        </authorList>
    </citation>
    <scope>NUCLEOTIDE SEQUENCE [LARGE SCALE GENOMIC DNA]</scope>
    <source>
        <strain>Denwood</strain>
        <strain evidence="2">Zambia</strain>
    </source>
</reference>
<dbReference type="Proteomes" id="UP000269396">
    <property type="component" value="Unassembled WGS sequence"/>
</dbReference>
<sequence>MYNTGYEEIKRRHGLKERNKNEEICKPMCIQQIDGTIFPHEATRVSPNHTTQNQIDHICINKKFRSMDDMRTRRGADIASDHHLVVVKMKLKLKRHWTTEETITLGNTFEALQDLLEERTTMEDNRKGIEEALTLCQDVLGRNEHHHKECIFIETINNTEINNNRTRAEKVKAKLEYTEANKKVKRSIRADKQKDEDLEVTTEKAAKEGNVRAINDWS</sequence>
<protein>
    <submittedName>
        <fullName evidence="1">Uncharacterized protein</fullName>
    </submittedName>
</protein>
<dbReference type="STRING" id="31246.A0A183PL76"/>
<name>A0A183PL76_9TREM</name>
<dbReference type="AlphaFoldDB" id="A0A183PL76"/>
<evidence type="ECO:0000313" key="2">
    <source>
        <dbReference type="Proteomes" id="UP000269396"/>
    </source>
</evidence>
<organism evidence="1 2">
    <name type="scientific">Schistosoma mattheei</name>
    <dbReference type="NCBI Taxonomy" id="31246"/>
    <lineage>
        <taxon>Eukaryota</taxon>
        <taxon>Metazoa</taxon>
        <taxon>Spiralia</taxon>
        <taxon>Lophotrochozoa</taxon>
        <taxon>Platyhelminthes</taxon>
        <taxon>Trematoda</taxon>
        <taxon>Digenea</taxon>
        <taxon>Strigeidida</taxon>
        <taxon>Schistosomatoidea</taxon>
        <taxon>Schistosomatidae</taxon>
        <taxon>Schistosoma</taxon>
    </lineage>
</organism>
<gene>
    <name evidence="1" type="ORF">SMTD_LOCUS15110</name>
</gene>
<proteinExistence type="predicted"/>
<keyword evidence="2" id="KW-1185">Reference proteome</keyword>
<evidence type="ECO:0000313" key="1">
    <source>
        <dbReference type="EMBL" id="VDP67732.1"/>
    </source>
</evidence>
<accession>A0A183PL76</accession>